<dbReference type="EMBL" id="BK032595">
    <property type="protein sequence ID" value="DAF50375.1"/>
    <property type="molecule type" value="Genomic_DNA"/>
</dbReference>
<feature type="transmembrane region" description="Helical" evidence="1">
    <location>
        <begin position="6"/>
        <end position="25"/>
    </location>
</feature>
<keyword evidence="1" id="KW-0812">Transmembrane</keyword>
<sequence length="35" mass="4098">MDFDFVVGFIVCTYNMLILAILYSLNTYKKFKGKT</sequence>
<reference evidence="2" key="1">
    <citation type="journal article" date="2021" name="Proc. Natl. Acad. Sci. U.S.A.">
        <title>A Catalog of Tens of Thousands of Viruses from Human Metagenomes Reveals Hidden Associations with Chronic Diseases.</title>
        <authorList>
            <person name="Tisza M.J."/>
            <person name="Buck C.B."/>
        </authorList>
    </citation>
    <scope>NUCLEOTIDE SEQUENCE</scope>
    <source>
        <strain evidence="2">CtBCr48</strain>
    </source>
</reference>
<proteinExistence type="predicted"/>
<accession>A0A8S5SI92</accession>
<evidence type="ECO:0000313" key="2">
    <source>
        <dbReference type="EMBL" id="DAF50375.1"/>
    </source>
</evidence>
<protein>
    <submittedName>
        <fullName evidence="2">Uncharacterized protein</fullName>
    </submittedName>
</protein>
<keyword evidence="1" id="KW-0472">Membrane</keyword>
<keyword evidence="1" id="KW-1133">Transmembrane helix</keyword>
<organism evidence="2">
    <name type="scientific">Siphoviridae sp. ctBCr48</name>
    <dbReference type="NCBI Taxonomy" id="2827802"/>
    <lineage>
        <taxon>Viruses</taxon>
        <taxon>Duplodnaviria</taxon>
        <taxon>Heunggongvirae</taxon>
        <taxon>Uroviricota</taxon>
        <taxon>Caudoviricetes</taxon>
    </lineage>
</organism>
<evidence type="ECO:0000256" key="1">
    <source>
        <dbReference type="SAM" id="Phobius"/>
    </source>
</evidence>
<name>A0A8S5SI92_9CAUD</name>